<comment type="caution">
    <text evidence="6">The sequence shown here is derived from an EMBL/GenBank/DDBJ whole genome shotgun (WGS) entry which is preliminary data.</text>
</comment>
<feature type="domain" description="Metallo-beta-lactamase" evidence="5">
    <location>
        <begin position="38"/>
        <end position="98"/>
    </location>
</feature>
<protein>
    <submittedName>
        <fullName evidence="6">Hydroxyacylglutathione hydrolase</fullName>
    </submittedName>
    <submittedName>
        <fullName evidence="7">Hydroxyacylglutathione_hydrolase</fullName>
    </submittedName>
</protein>
<organism evidence="6">
    <name type="scientific">Hexamita inflata</name>
    <dbReference type="NCBI Taxonomy" id="28002"/>
    <lineage>
        <taxon>Eukaryota</taxon>
        <taxon>Metamonada</taxon>
        <taxon>Diplomonadida</taxon>
        <taxon>Hexamitidae</taxon>
        <taxon>Hexamitinae</taxon>
        <taxon>Hexamita</taxon>
    </lineage>
</organism>
<evidence type="ECO:0000259" key="5">
    <source>
        <dbReference type="Pfam" id="PF00753"/>
    </source>
</evidence>
<evidence type="ECO:0000256" key="2">
    <source>
        <dbReference type="ARBA" id="ARBA00022723"/>
    </source>
</evidence>
<evidence type="ECO:0000256" key="1">
    <source>
        <dbReference type="ARBA" id="ARBA00001947"/>
    </source>
</evidence>
<proteinExistence type="predicted"/>
<dbReference type="InterPro" id="IPR036866">
    <property type="entry name" value="RibonucZ/Hydroxyglut_hydro"/>
</dbReference>
<dbReference type="GO" id="GO:0016787">
    <property type="term" value="F:hydrolase activity"/>
    <property type="evidence" value="ECO:0007669"/>
    <property type="project" value="UniProtKB-KW"/>
</dbReference>
<name>A0AA86USJ0_9EUKA</name>
<evidence type="ECO:0000256" key="4">
    <source>
        <dbReference type="ARBA" id="ARBA00022833"/>
    </source>
</evidence>
<evidence type="ECO:0000313" key="8">
    <source>
        <dbReference type="Proteomes" id="UP001642409"/>
    </source>
</evidence>
<dbReference type="SUPFAM" id="SSF56281">
    <property type="entry name" value="Metallo-hydrolase/oxidoreductase"/>
    <property type="match status" value="1"/>
</dbReference>
<dbReference type="CDD" id="cd06262">
    <property type="entry name" value="metallo-hydrolase-like_MBL-fold"/>
    <property type="match status" value="1"/>
</dbReference>
<dbReference type="EMBL" id="CATOUU010000788">
    <property type="protein sequence ID" value="CAI9948313.1"/>
    <property type="molecule type" value="Genomic_DNA"/>
</dbReference>
<gene>
    <name evidence="7" type="ORF">HINF_LOCUS35566</name>
    <name evidence="6" type="ORF">HINF_LOCUS35958</name>
</gene>
<dbReference type="Pfam" id="PF00753">
    <property type="entry name" value="Lactamase_B"/>
    <property type="match status" value="1"/>
</dbReference>
<comment type="cofactor">
    <cofactor evidence="1">
        <name>Zn(2+)</name>
        <dbReference type="ChEBI" id="CHEBI:29105"/>
    </cofactor>
</comment>
<evidence type="ECO:0000256" key="3">
    <source>
        <dbReference type="ARBA" id="ARBA00022801"/>
    </source>
</evidence>
<keyword evidence="8" id="KW-1185">Reference proteome</keyword>
<dbReference type="AlphaFoldDB" id="A0AA86USJ0"/>
<keyword evidence="3 6" id="KW-0378">Hydrolase</keyword>
<dbReference type="Gene3D" id="3.60.15.10">
    <property type="entry name" value="Ribonuclease Z/Hydroxyacylglutathione hydrolase-like"/>
    <property type="match status" value="1"/>
</dbReference>
<dbReference type="InterPro" id="IPR001279">
    <property type="entry name" value="Metallo-B-lactamas"/>
</dbReference>
<evidence type="ECO:0000313" key="6">
    <source>
        <dbReference type="EMBL" id="CAI9948313.1"/>
    </source>
</evidence>
<dbReference type="GO" id="GO:0046872">
    <property type="term" value="F:metal ion binding"/>
    <property type="evidence" value="ECO:0007669"/>
    <property type="project" value="UniProtKB-KW"/>
</dbReference>
<reference evidence="6" key="1">
    <citation type="submission" date="2023-06" db="EMBL/GenBank/DDBJ databases">
        <authorList>
            <person name="Kurt Z."/>
        </authorList>
    </citation>
    <scope>NUCLEOTIDE SEQUENCE</scope>
</reference>
<reference evidence="7 8" key="2">
    <citation type="submission" date="2024-07" db="EMBL/GenBank/DDBJ databases">
        <authorList>
            <person name="Akdeniz Z."/>
        </authorList>
    </citation>
    <scope>NUCLEOTIDE SEQUENCE [LARGE SCALE GENOMIC DNA]</scope>
</reference>
<dbReference type="PANTHER" id="PTHR46233:SF3">
    <property type="entry name" value="HYDROXYACYLGLUTATHIONE HYDROLASE GLOC"/>
    <property type="match status" value="1"/>
</dbReference>
<dbReference type="PANTHER" id="PTHR46233">
    <property type="entry name" value="HYDROXYACYLGLUTATHIONE HYDROLASE GLOC"/>
    <property type="match status" value="1"/>
</dbReference>
<dbReference type="Proteomes" id="UP001642409">
    <property type="component" value="Unassembled WGS sequence"/>
</dbReference>
<dbReference type="EMBL" id="CAXDID020000129">
    <property type="protein sequence ID" value="CAL6034683.1"/>
    <property type="molecule type" value="Genomic_DNA"/>
</dbReference>
<sequence length="190" mass="21886">MQCQYISYAKLICLCNLCVSYTHVKTNFVSCVPYNNPTNTTVLVDPGDRSEKIQDYISVYDFNITHILLTHAHFDHLFRCGFFKSLFPAAKLLVHQNEFRFGLGTNNLLRSSVLKCQMITYINLMGHLRRGYNTNRQLQFRGCTHLVTFQVQCAFQIRKLKQLLLTILIYPGHGGCARSSRAIRVAEKMI</sequence>
<accession>A0AA86USJ0</accession>
<keyword evidence="4" id="KW-0862">Zinc</keyword>
<keyword evidence="2" id="KW-0479">Metal-binding</keyword>
<evidence type="ECO:0000313" key="7">
    <source>
        <dbReference type="EMBL" id="CAL6034683.1"/>
    </source>
</evidence>
<dbReference type="InterPro" id="IPR051453">
    <property type="entry name" value="MBL_Glyoxalase_II"/>
</dbReference>